<reference evidence="4" key="1">
    <citation type="submission" date="2017-02" db="UniProtKB">
        <authorList>
            <consortium name="WormBaseParasite"/>
        </authorList>
    </citation>
    <scope>IDENTIFICATION</scope>
</reference>
<reference evidence="2 3" key="2">
    <citation type="submission" date="2018-11" db="EMBL/GenBank/DDBJ databases">
        <authorList>
            <consortium name="Pathogen Informatics"/>
        </authorList>
    </citation>
    <scope>NUCLEOTIDE SEQUENCE [LARGE SCALE GENOMIC DNA]</scope>
</reference>
<proteinExistence type="predicted"/>
<gene>
    <name evidence="2" type="ORF">HDID_LOCUS7865</name>
</gene>
<dbReference type="AlphaFoldDB" id="A0A0R3SRP5"/>
<evidence type="ECO:0000313" key="4">
    <source>
        <dbReference type="WBParaSite" id="HDID_0000786701-mRNA-1"/>
    </source>
</evidence>
<feature type="region of interest" description="Disordered" evidence="1">
    <location>
        <begin position="1"/>
        <end position="137"/>
    </location>
</feature>
<evidence type="ECO:0000313" key="2">
    <source>
        <dbReference type="EMBL" id="VDL60183.1"/>
    </source>
</evidence>
<sequence length="137" mass="14676">MLEMRKRARVIDSSQQQQQADEDSSPASLSSKDLRRMQRKRSGNIAGGDVDVRGGYSDLDDIHVVSTSLAKRSKKGGLSGRGSVEESGADHRGHRRSPAGGSSGSHRHHRSTHRGTSEASPPTLAAAAAAQMRHARK</sequence>
<dbReference type="Proteomes" id="UP000274504">
    <property type="component" value="Unassembled WGS sequence"/>
</dbReference>
<evidence type="ECO:0000313" key="3">
    <source>
        <dbReference type="Proteomes" id="UP000274504"/>
    </source>
</evidence>
<evidence type="ECO:0000256" key="1">
    <source>
        <dbReference type="SAM" id="MobiDB-lite"/>
    </source>
</evidence>
<accession>A0A0R3SRP5</accession>
<dbReference type="WBParaSite" id="HDID_0000786701-mRNA-1">
    <property type="protein sequence ID" value="HDID_0000786701-mRNA-1"/>
    <property type="gene ID" value="HDID_0000786701"/>
</dbReference>
<protein>
    <submittedName>
        <fullName evidence="2 4">Uncharacterized protein</fullName>
    </submittedName>
</protein>
<name>A0A0R3SRP5_HYMDI</name>
<dbReference type="EMBL" id="UYSG01010990">
    <property type="protein sequence ID" value="VDL60183.1"/>
    <property type="molecule type" value="Genomic_DNA"/>
</dbReference>
<organism evidence="4">
    <name type="scientific">Hymenolepis diminuta</name>
    <name type="common">Rat tapeworm</name>
    <dbReference type="NCBI Taxonomy" id="6216"/>
    <lineage>
        <taxon>Eukaryota</taxon>
        <taxon>Metazoa</taxon>
        <taxon>Spiralia</taxon>
        <taxon>Lophotrochozoa</taxon>
        <taxon>Platyhelminthes</taxon>
        <taxon>Cestoda</taxon>
        <taxon>Eucestoda</taxon>
        <taxon>Cyclophyllidea</taxon>
        <taxon>Hymenolepididae</taxon>
        <taxon>Hymenolepis</taxon>
    </lineage>
</organism>